<evidence type="ECO:0000259" key="17">
    <source>
        <dbReference type="Pfam" id="PF08746"/>
    </source>
</evidence>
<dbReference type="EMBL" id="JAPDFR010000003">
    <property type="protein sequence ID" value="KAK0388567.1"/>
    <property type="molecule type" value="Genomic_DNA"/>
</dbReference>
<evidence type="ECO:0000256" key="1">
    <source>
        <dbReference type="ARBA" id="ARBA00000900"/>
    </source>
</evidence>
<dbReference type="GO" id="GO:0030915">
    <property type="term" value="C:Smc5-Smc6 complex"/>
    <property type="evidence" value="ECO:0007669"/>
    <property type="project" value="UniProtKB-UniRule"/>
</dbReference>
<dbReference type="InterPro" id="IPR036388">
    <property type="entry name" value="WH-like_DNA-bd_sf"/>
</dbReference>
<dbReference type="GO" id="GO:0008270">
    <property type="term" value="F:zinc ion binding"/>
    <property type="evidence" value="ECO:0007669"/>
    <property type="project" value="UniProtKB-KW"/>
</dbReference>
<evidence type="ECO:0000256" key="13">
    <source>
        <dbReference type="ARBA" id="ARBA00023204"/>
    </source>
</evidence>
<dbReference type="Gene3D" id="1.10.10.10">
    <property type="entry name" value="Winged helix-like DNA-binding domain superfamily/Winged helix DNA-binding domain"/>
    <property type="match status" value="1"/>
</dbReference>
<dbReference type="PANTHER" id="PTHR20973">
    <property type="entry name" value="NON-SMC ELEMENT 1-RELATED"/>
    <property type="match status" value="1"/>
</dbReference>
<feature type="compositionally biased region" description="Acidic residues" evidence="16">
    <location>
        <begin position="317"/>
        <end position="330"/>
    </location>
</feature>
<evidence type="ECO:0000256" key="4">
    <source>
        <dbReference type="ARBA" id="ARBA00012483"/>
    </source>
</evidence>
<comment type="function">
    <text evidence="15">Acts in a DNA repair pathway for removal of UV-induced DNA damage that is distinct from classical nucleotide excision repair and in repair of ionizing radiation damage. Functions in homologous recombination repair of DNA double strand breaks and in recovery of stalled replication forks.</text>
</comment>
<keyword evidence="6 15" id="KW-0808">Transferase</keyword>
<evidence type="ECO:0000256" key="16">
    <source>
        <dbReference type="SAM" id="MobiDB-lite"/>
    </source>
</evidence>
<feature type="compositionally biased region" description="Polar residues" evidence="16">
    <location>
        <begin position="152"/>
        <end position="165"/>
    </location>
</feature>
<sequence length="330" mass="37812">MESVLGPQYSHGNRAFLQALMAHGAMSFEDARPLLAAIINADNKGNTEVRPDQIQEEDFRSYIDIASRAASLFDYEIRSAEHQVKKRRVWALVNTASDPQTQLATTYNAEELAFINRTLEAMFDTYNRPRMEALAITEMQAIKLARPKRRQSTQTATAEDSTQPSADRGLKHSEVEMVLASLVDGGWFEKSREGFYSLTPRGLLELRPWLVETFNDPDAEPNEWQRVKFCEACKELVTMGLRCSEPNCMFRVHSICEEAFWRSRRERKCPKCSREWTGEHFVGEKAVTSTEAYRRGRQRSGGRRSTAADEVMRQHVEEDEADEEGDEEEE</sequence>
<keyword evidence="14 15" id="KW-0539">Nucleus</keyword>
<keyword evidence="9 15" id="KW-0863">Zinc-finger</keyword>
<keyword evidence="13 15" id="KW-0234">DNA repair</keyword>
<evidence type="ECO:0000256" key="12">
    <source>
        <dbReference type="ARBA" id="ARBA00023172"/>
    </source>
</evidence>
<comment type="subunit">
    <text evidence="15">Component of the Smc5-Smc6 complex.</text>
</comment>
<feature type="compositionally biased region" description="Basic and acidic residues" evidence="16">
    <location>
        <begin position="306"/>
        <end position="316"/>
    </location>
</feature>
<gene>
    <name evidence="18" type="ORF">NLU13_4810</name>
</gene>
<dbReference type="Pfam" id="PF08746">
    <property type="entry name" value="zf-RING-like"/>
    <property type="match status" value="1"/>
</dbReference>
<keyword evidence="12 15" id="KW-0233">DNA recombination</keyword>
<evidence type="ECO:0000313" key="18">
    <source>
        <dbReference type="EMBL" id="KAK0388567.1"/>
    </source>
</evidence>
<evidence type="ECO:0000256" key="6">
    <source>
        <dbReference type="ARBA" id="ARBA00022679"/>
    </source>
</evidence>
<evidence type="ECO:0000256" key="2">
    <source>
        <dbReference type="ARBA" id="ARBA00004123"/>
    </source>
</evidence>
<dbReference type="PANTHER" id="PTHR20973:SF0">
    <property type="entry name" value="NON-STRUCTURAL MAINTENANCE OF CHROMOSOMES ELEMENT 1 HOMOLOG"/>
    <property type="match status" value="1"/>
</dbReference>
<keyword evidence="19" id="KW-1185">Reference proteome</keyword>
<accession>A0AA39GJL0</accession>
<dbReference type="GO" id="GO:0061630">
    <property type="term" value="F:ubiquitin protein ligase activity"/>
    <property type="evidence" value="ECO:0007669"/>
    <property type="project" value="UniProtKB-EC"/>
</dbReference>
<keyword evidence="11 15" id="KW-0862">Zinc</keyword>
<evidence type="ECO:0000256" key="15">
    <source>
        <dbReference type="RuleBase" id="RU368018"/>
    </source>
</evidence>
<dbReference type="GO" id="GO:0005634">
    <property type="term" value="C:nucleus"/>
    <property type="evidence" value="ECO:0007669"/>
    <property type="project" value="UniProtKB-SubCell"/>
</dbReference>
<comment type="caution">
    <text evidence="18">The sequence shown here is derived from an EMBL/GenBank/DDBJ whole genome shotgun (WGS) entry which is preliminary data.</text>
</comment>
<dbReference type="Gene3D" id="3.90.1150.220">
    <property type="match status" value="1"/>
</dbReference>
<comment type="similarity">
    <text evidence="3 15">Belongs to the NSE1 family.</text>
</comment>
<dbReference type="InterPro" id="IPR013083">
    <property type="entry name" value="Znf_RING/FYVE/PHD"/>
</dbReference>
<dbReference type="Gene3D" id="3.30.40.10">
    <property type="entry name" value="Zinc/RING finger domain, C3HC4 (zinc finger)"/>
    <property type="match status" value="1"/>
</dbReference>
<dbReference type="CDD" id="cd16493">
    <property type="entry name" value="RING-CH-C4HC3_NSE1"/>
    <property type="match status" value="1"/>
</dbReference>
<dbReference type="InterPro" id="IPR011513">
    <property type="entry name" value="Nse1"/>
</dbReference>
<evidence type="ECO:0000256" key="10">
    <source>
        <dbReference type="ARBA" id="ARBA00022786"/>
    </source>
</evidence>
<name>A0AA39GJL0_SARSR</name>
<organism evidence="18 19">
    <name type="scientific">Sarocladium strictum</name>
    <name type="common">Black bundle disease fungus</name>
    <name type="synonym">Acremonium strictum</name>
    <dbReference type="NCBI Taxonomy" id="5046"/>
    <lineage>
        <taxon>Eukaryota</taxon>
        <taxon>Fungi</taxon>
        <taxon>Dikarya</taxon>
        <taxon>Ascomycota</taxon>
        <taxon>Pezizomycotina</taxon>
        <taxon>Sordariomycetes</taxon>
        <taxon>Hypocreomycetidae</taxon>
        <taxon>Hypocreales</taxon>
        <taxon>Sarocladiaceae</taxon>
        <taxon>Sarocladium</taxon>
    </lineage>
</organism>
<reference evidence="18" key="1">
    <citation type="submission" date="2022-10" db="EMBL/GenBank/DDBJ databases">
        <title>Determination and structural analysis of whole genome sequence of Sarocladium strictum F4-1.</title>
        <authorList>
            <person name="Hu L."/>
            <person name="Jiang Y."/>
        </authorList>
    </citation>
    <scope>NUCLEOTIDE SEQUENCE</scope>
    <source>
        <strain evidence="18">F4-1</strain>
    </source>
</reference>
<evidence type="ECO:0000313" key="19">
    <source>
        <dbReference type="Proteomes" id="UP001175261"/>
    </source>
</evidence>
<feature type="region of interest" description="Disordered" evidence="16">
    <location>
        <begin position="145"/>
        <end position="170"/>
    </location>
</feature>
<evidence type="ECO:0000256" key="7">
    <source>
        <dbReference type="ARBA" id="ARBA00022723"/>
    </source>
</evidence>
<proteinExistence type="inferred from homology"/>
<evidence type="ECO:0000256" key="9">
    <source>
        <dbReference type="ARBA" id="ARBA00022771"/>
    </source>
</evidence>
<dbReference type="EC" id="2.3.2.27" evidence="4 15"/>
<evidence type="ECO:0000256" key="5">
    <source>
        <dbReference type="ARBA" id="ARBA00019422"/>
    </source>
</evidence>
<comment type="subcellular location">
    <subcellularLocation>
        <location evidence="2 15">Nucleus</location>
    </subcellularLocation>
</comment>
<feature type="domain" description="Non-structural maintenance of chromosomes element 1 RING C4HC3-type" evidence="17">
    <location>
        <begin position="230"/>
        <end position="272"/>
    </location>
</feature>
<keyword evidence="8 15" id="KW-0227">DNA damage</keyword>
<keyword evidence="7 15" id="KW-0479">Metal-binding</keyword>
<dbReference type="InterPro" id="IPR014857">
    <property type="entry name" value="Nse1_RING_C4HC3-type"/>
</dbReference>
<keyword evidence="10 15" id="KW-0833">Ubl conjugation pathway</keyword>
<evidence type="ECO:0000256" key="3">
    <source>
        <dbReference type="ARBA" id="ARBA00010258"/>
    </source>
</evidence>
<feature type="region of interest" description="Disordered" evidence="16">
    <location>
        <begin position="289"/>
        <end position="330"/>
    </location>
</feature>
<evidence type="ECO:0000256" key="14">
    <source>
        <dbReference type="ARBA" id="ARBA00023242"/>
    </source>
</evidence>
<dbReference type="Proteomes" id="UP001175261">
    <property type="component" value="Unassembled WGS sequence"/>
</dbReference>
<dbReference type="AlphaFoldDB" id="A0AA39GJL0"/>
<comment type="catalytic activity">
    <reaction evidence="1 15">
        <text>S-ubiquitinyl-[E2 ubiquitin-conjugating enzyme]-L-cysteine + [acceptor protein]-L-lysine = [E2 ubiquitin-conjugating enzyme]-L-cysteine + N(6)-ubiquitinyl-[acceptor protein]-L-lysine.</text>
        <dbReference type="EC" id="2.3.2.27"/>
    </reaction>
</comment>
<evidence type="ECO:0000256" key="11">
    <source>
        <dbReference type="ARBA" id="ARBA00022833"/>
    </source>
</evidence>
<evidence type="ECO:0000256" key="8">
    <source>
        <dbReference type="ARBA" id="ARBA00022763"/>
    </source>
</evidence>
<dbReference type="Pfam" id="PF07574">
    <property type="entry name" value="SMC_Nse1"/>
    <property type="match status" value="1"/>
</dbReference>
<protein>
    <recommendedName>
        <fullName evidence="5 15">Non-structural maintenance of chromosomes element 1 homolog</fullName>
        <ecNumber evidence="4 15">2.3.2.27</ecNumber>
    </recommendedName>
</protein>
<dbReference type="GO" id="GO:0000724">
    <property type="term" value="P:double-strand break repair via homologous recombination"/>
    <property type="evidence" value="ECO:0007669"/>
    <property type="project" value="TreeGrafter"/>
</dbReference>